<dbReference type="Proteomes" id="UP001141552">
    <property type="component" value="Unassembled WGS sequence"/>
</dbReference>
<keyword evidence="3" id="KW-1185">Reference proteome</keyword>
<feature type="compositionally biased region" description="Acidic residues" evidence="1">
    <location>
        <begin position="45"/>
        <end position="58"/>
    </location>
</feature>
<organism evidence="2 3">
    <name type="scientific">Turnera subulata</name>
    <dbReference type="NCBI Taxonomy" id="218843"/>
    <lineage>
        <taxon>Eukaryota</taxon>
        <taxon>Viridiplantae</taxon>
        <taxon>Streptophyta</taxon>
        <taxon>Embryophyta</taxon>
        <taxon>Tracheophyta</taxon>
        <taxon>Spermatophyta</taxon>
        <taxon>Magnoliopsida</taxon>
        <taxon>eudicotyledons</taxon>
        <taxon>Gunneridae</taxon>
        <taxon>Pentapetalae</taxon>
        <taxon>rosids</taxon>
        <taxon>fabids</taxon>
        <taxon>Malpighiales</taxon>
        <taxon>Passifloraceae</taxon>
        <taxon>Turnera</taxon>
    </lineage>
</organism>
<accession>A0A9Q0G5S1</accession>
<reference evidence="2" key="1">
    <citation type="submission" date="2022-02" db="EMBL/GenBank/DDBJ databases">
        <authorList>
            <person name="Henning P.M."/>
            <person name="McCubbin A.G."/>
            <person name="Shore J.S."/>
        </authorList>
    </citation>
    <scope>NUCLEOTIDE SEQUENCE</scope>
    <source>
        <strain evidence="2">F60SS</strain>
        <tissue evidence="2">Leaves</tissue>
    </source>
</reference>
<dbReference type="Pfam" id="PF07816">
    <property type="entry name" value="DUF1645"/>
    <property type="match status" value="1"/>
</dbReference>
<gene>
    <name evidence="2" type="ORF">Tsubulata_026103</name>
</gene>
<dbReference type="InterPro" id="IPR012442">
    <property type="entry name" value="DUF1645_plant"/>
</dbReference>
<sequence>MLVGSASPTREAPHAAEVDGAKFVQEFVDKTKLTEDDDPPHQNGDDEDPEEEGEEGIGSEDFSFDCGSANNGSPISADDIFDNGQIRPVFPLFDQTLLYRDLEDNNTGGHGVRKVFVQEGSGRPSSSEEEAASGPYCAWEGKALEEPVTCKKSNSTGFSKFRRLRELVLRSHSDGKDAFVFLNHHHHSSNHNHNHPPAAAGKESSGKHGKKKGVVVEKAEEEEEDKGEGKKKGVVVAKEEEDKGEGKKKGVVVAKEEEDKGEKKVVVRKGKSVQTAPSLHDILFTKSSKSGGKAKKAAAVDHKWKSYLPYRPDVVGFFASSNSMSKNVHPF</sequence>
<evidence type="ECO:0000256" key="1">
    <source>
        <dbReference type="SAM" id="MobiDB-lite"/>
    </source>
</evidence>
<evidence type="ECO:0000313" key="2">
    <source>
        <dbReference type="EMBL" id="KAJ4842930.1"/>
    </source>
</evidence>
<dbReference type="AlphaFoldDB" id="A0A9Q0G5S1"/>
<proteinExistence type="predicted"/>
<name>A0A9Q0G5S1_9ROSI</name>
<dbReference type="PANTHER" id="PTHR33095:SF114">
    <property type="entry name" value="DUF1645 FAMILY PROTEIN"/>
    <property type="match status" value="1"/>
</dbReference>
<evidence type="ECO:0000313" key="3">
    <source>
        <dbReference type="Proteomes" id="UP001141552"/>
    </source>
</evidence>
<dbReference type="OrthoDB" id="1933664at2759"/>
<comment type="caution">
    <text evidence="2">The sequence shown here is derived from an EMBL/GenBank/DDBJ whole genome shotgun (WGS) entry which is preliminary data.</text>
</comment>
<feature type="compositionally biased region" description="Basic and acidic residues" evidence="1">
    <location>
        <begin position="227"/>
        <end position="262"/>
    </location>
</feature>
<dbReference type="PANTHER" id="PTHR33095">
    <property type="entry name" value="OS07G0619500 PROTEIN"/>
    <property type="match status" value="1"/>
</dbReference>
<reference evidence="2" key="2">
    <citation type="journal article" date="2023" name="Plants (Basel)">
        <title>Annotation of the Turnera subulata (Passifloraceae) Draft Genome Reveals the S-Locus Evolved after the Divergence of Turneroideae from Passifloroideae in a Stepwise Manner.</title>
        <authorList>
            <person name="Henning P.M."/>
            <person name="Roalson E.H."/>
            <person name="Mir W."/>
            <person name="McCubbin A.G."/>
            <person name="Shore J.S."/>
        </authorList>
    </citation>
    <scope>NUCLEOTIDE SEQUENCE</scope>
    <source>
        <strain evidence="2">F60SS</strain>
    </source>
</reference>
<feature type="region of interest" description="Disordered" evidence="1">
    <location>
        <begin position="186"/>
        <end position="262"/>
    </location>
</feature>
<feature type="compositionally biased region" description="Basic and acidic residues" evidence="1">
    <location>
        <begin position="11"/>
        <end position="20"/>
    </location>
</feature>
<feature type="compositionally biased region" description="Basic and acidic residues" evidence="1">
    <location>
        <begin position="27"/>
        <end position="44"/>
    </location>
</feature>
<protein>
    <submittedName>
        <fullName evidence="2">Uncharacterized protein</fullName>
    </submittedName>
</protein>
<feature type="region of interest" description="Disordered" evidence="1">
    <location>
        <begin position="1"/>
        <end position="75"/>
    </location>
</feature>
<dbReference type="EMBL" id="JAKUCV010002357">
    <property type="protein sequence ID" value="KAJ4842930.1"/>
    <property type="molecule type" value="Genomic_DNA"/>
</dbReference>